<dbReference type="InterPro" id="IPR036465">
    <property type="entry name" value="vWFA_dom_sf"/>
</dbReference>
<protein>
    <recommendedName>
        <fullName evidence="2">VWFA domain-containing protein</fullName>
    </recommendedName>
</protein>
<organism evidence="3 4">
    <name type="scientific">Acrocarpospora macrocephala</name>
    <dbReference type="NCBI Taxonomy" id="150177"/>
    <lineage>
        <taxon>Bacteria</taxon>
        <taxon>Bacillati</taxon>
        <taxon>Actinomycetota</taxon>
        <taxon>Actinomycetes</taxon>
        <taxon>Streptosporangiales</taxon>
        <taxon>Streptosporangiaceae</taxon>
        <taxon>Acrocarpospora</taxon>
    </lineage>
</organism>
<name>A0A5M3WII6_9ACTN</name>
<evidence type="ECO:0000313" key="3">
    <source>
        <dbReference type="EMBL" id="GES08774.1"/>
    </source>
</evidence>
<dbReference type="AlphaFoldDB" id="A0A5M3WII6"/>
<dbReference type="Gene3D" id="3.40.50.410">
    <property type="entry name" value="von Willebrand factor, type A domain"/>
    <property type="match status" value="1"/>
</dbReference>
<gene>
    <name evidence="3" type="ORF">Amac_023700</name>
</gene>
<dbReference type="InterPro" id="IPR002035">
    <property type="entry name" value="VWF_A"/>
</dbReference>
<dbReference type="Proteomes" id="UP000331127">
    <property type="component" value="Unassembled WGS sequence"/>
</dbReference>
<proteinExistence type="predicted"/>
<keyword evidence="1" id="KW-1133">Transmembrane helix</keyword>
<sequence>MLGCLITLLVTLQGSAAADDDLSPIYHALKLDDRVTTYLVLVDISGSVNDRFPYIRQQLRDLLRENPRDKIRLIPFAERVQTGIPINSEADLDDLPKATGQHTDLGVALEFAISELELGQAAGTVQDASIMVLSDRIHEPPPGSHYPNKRTESWKELKRRADRLQKLLPGMSLYIVPITKGIRLDRERGNAVDWVFPMNVIHDPDGRATDLRAAKEERLRQEATRLLWPDRELTLIGKVIGPGTIDAMRGTARATVEFVSPAVWTPVEISTIRSATRGVTVTPVDRGPWALAPSKRSVSIMVDVSWRTPGRRFLDHDAPLPLRVKVVADVTTSWRPGLDKLKFNGPVPLAETGEFPLFRDGGIHVPGTWPRWLVVAGAVLLIVAAMLFVRWFRNQRRMSGYLCLLVAYGGDDGIRQERLGPYELARHRDLDIHFDRPTRQELGRTATATTEKAQAKVSRTPGLRRSQRGLIVSYSADGSPATPQRVPYNDHFLIHGVDFIHHDHYHDTDVTSCDAPVESES</sequence>
<evidence type="ECO:0000313" key="4">
    <source>
        <dbReference type="Proteomes" id="UP000331127"/>
    </source>
</evidence>
<evidence type="ECO:0000256" key="1">
    <source>
        <dbReference type="SAM" id="Phobius"/>
    </source>
</evidence>
<dbReference type="Pfam" id="PF13519">
    <property type="entry name" value="VWA_2"/>
    <property type="match status" value="1"/>
</dbReference>
<reference evidence="3 4" key="1">
    <citation type="submission" date="2019-10" db="EMBL/GenBank/DDBJ databases">
        <title>Whole genome shotgun sequence of Acrocarpospora macrocephala NBRC 16266.</title>
        <authorList>
            <person name="Ichikawa N."/>
            <person name="Kimura A."/>
            <person name="Kitahashi Y."/>
            <person name="Komaki H."/>
            <person name="Oguchi A."/>
        </authorList>
    </citation>
    <scope>NUCLEOTIDE SEQUENCE [LARGE SCALE GENOMIC DNA]</scope>
    <source>
        <strain evidence="3 4">NBRC 16266</strain>
    </source>
</reference>
<feature type="domain" description="VWFA" evidence="2">
    <location>
        <begin position="39"/>
        <end position="135"/>
    </location>
</feature>
<keyword evidence="1" id="KW-0472">Membrane</keyword>
<dbReference type="SUPFAM" id="SSF53300">
    <property type="entry name" value="vWA-like"/>
    <property type="match status" value="1"/>
</dbReference>
<comment type="caution">
    <text evidence="3">The sequence shown here is derived from an EMBL/GenBank/DDBJ whole genome shotgun (WGS) entry which is preliminary data.</text>
</comment>
<feature type="transmembrane region" description="Helical" evidence="1">
    <location>
        <begin position="369"/>
        <end position="389"/>
    </location>
</feature>
<accession>A0A5M3WII6</accession>
<dbReference type="EMBL" id="BLAE01000012">
    <property type="protein sequence ID" value="GES08774.1"/>
    <property type="molecule type" value="Genomic_DNA"/>
</dbReference>
<keyword evidence="1" id="KW-0812">Transmembrane</keyword>
<dbReference type="CDD" id="cd00198">
    <property type="entry name" value="vWFA"/>
    <property type="match status" value="1"/>
</dbReference>
<evidence type="ECO:0000259" key="2">
    <source>
        <dbReference type="Pfam" id="PF13519"/>
    </source>
</evidence>
<keyword evidence="4" id="KW-1185">Reference proteome</keyword>